<name>A0A506Y770_9MICO</name>
<comment type="caution">
    <text evidence="10">The sequence shown here is derived from an EMBL/GenBank/DDBJ whole genome shotgun (WGS) entry which is preliminary data.</text>
</comment>
<evidence type="ECO:0000256" key="1">
    <source>
        <dbReference type="ARBA" id="ARBA00004651"/>
    </source>
</evidence>
<keyword evidence="3" id="KW-1003">Cell membrane</keyword>
<evidence type="ECO:0000256" key="5">
    <source>
        <dbReference type="ARBA" id="ARBA00022989"/>
    </source>
</evidence>
<accession>A0A506Y770</accession>
<feature type="transmembrane region" description="Helical" evidence="8">
    <location>
        <begin position="480"/>
        <end position="504"/>
    </location>
</feature>
<evidence type="ECO:0000259" key="9">
    <source>
        <dbReference type="Pfam" id="PF19053"/>
    </source>
</evidence>
<keyword evidence="4 8" id="KW-0812">Transmembrane</keyword>
<organism evidence="10 11">
    <name type="scientific">Schumannella soli</name>
    <dbReference type="NCBI Taxonomy" id="2590779"/>
    <lineage>
        <taxon>Bacteria</taxon>
        <taxon>Bacillati</taxon>
        <taxon>Actinomycetota</taxon>
        <taxon>Actinomycetes</taxon>
        <taxon>Micrococcales</taxon>
        <taxon>Microbacteriaceae</taxon>
        <taxon>Schumannella</taxon>
    </lineage>
</organism>
<comment type="similarity">
    <text evidence="2">Belongs to the EccD/Snm4 family.</text>
</comment>
<feature type="transmembrane region" description="Helical" evidence="8">
    <location>
        <begin position="366"/>
        <end position="384"/>
    </location>
</feature>
<dbReference type="GO" id="GO:0005886">
    <property type="term" value="C:plasma membrane"/>
    <property type="evidence" value="ECO:0007669"/>
    <property type="project" value="UniProtKB-SubCell"/>
</dbReference>
<comment type="subcellular location">
    <subcellularLocation>
        <location evidence="1">Cell membrane</location>
        <topology evidence="1">Multi-pass membrane protein</topology>
    </subcellularLocation>
</comment>
<sequence>MTTLEQRTEPGRPAGQNGQNGQGQTGPGSAVAPSPAGASPGRAMEPAVAAPAGAGDMCRLSVVGPTSRVELAVPSHIPIVELLPTIVGHLDPMLATRGLDHGGWVLQRLGHPPLDEDRGTAAAGLLDGDVLYLRPRTAVLAPAQYDDLVDGVQTVLDARDDSWSARWTRRAALSAAALACLVAVAVAGTTGSAAPIVAGSLALLLLAAGAIIGRLWDDTIGTLLIGSGVVGAALAGATAPAALFPGAGATPLAAAAVGAATTGIAAGAAAYARGGIRPILLATAGAAIIVVLGLAAPLALRLGLPAGAAIVVLIALAVGRAIPVIAAWVGGLGVDPVPLSSKEFQTGLDAVPADEVERKATIAHRMATALWGAWSAVLCAAIAVLALDPGWASTALVVAASVAVMLQARELRATLQRGAALVAAALPLVVLAIAHASRLDTLWQILIAAALVVVAANASVAALLLPRGRLAPTWGRAGDVLHWACAIAIPALVLAVVGVFTWIADLV</sequence>
<feature type="transmembrane region" description="Helical" evidence="8">
    <location>
        <begin position="442"/>
        <end position="465"/>
    </location>
</feature>
<evidence type="ECO:0000313" key="10">
    <source>
        <dbReference type="EMBL" id="TPW77912.1"/>
    </source>
</evidence>
<dbReference type="AlphaFoldDB" id="A0A506Y770"/>
<dbReference type="Pfam" id="PF19053">
    <property type="entry name" value="EccD"/>
    <property type="match status" value="1"/>
</dbReference>
<keyword evidence="11" id="KW-1185">Reference proteome</keyword>
<keyword evidence="6 8" id="KW-0472">Membrane</keyword>
<evidence type="ECO:0000256" key="2">
    <source>
        <dbReference type="ARBA" id="ARBA00006162"/>
    </source>
</evidence>
<feature type="transmembrane region" description="Helical" evidence="8">
    <location>
        <begin position="223"/>
        <end position="243"/>
    </location>
</feature>
<dbReference type="RefSeq" id="WP_141162437.1">
    <property type="nucleotide sequence ID" value="NZ_VHQG01000001.1"/>
</dbReference>
<reference evidence="10 11" key="1">
    <citation type="submission" date="2019-06" db="EMBL/GenBank/DDBJ databases">
        <authorList>
            <person name="Li F."/>
        </authorList>
    </citation>
    <scope>NUCLEOTIDE SEQUENCE [LARGE SCALE GENOMIC DNA]</scope>
    <source>
        <strain evidence="10 11">10F1D-1</strain>
    </source>
</reference>
<feature type="transmembrane region" description="Helical" evidence="8">
    <location>
        <begin position="249"/>
        <end position="272"/>
    </location>
</feature>
<dbReference type="NCBIfam" id="TIGR03920">
    <property type="entry name" value="T7SS_EccD"/>
    <property type="match status" value="1"/>
</dbReference>
<feature type="transmembrane region" description="Helical" evidence="8">
    <location>
        <begin position="418"/>
        <end position="436"/>
    </location>
</feature>
<feature type="transmembrane region" description="Helical" evidence="8">
    <location>
        <begin position="279"/>
        <end position="300"/>
    </location>
</feature>
<dbReference type="Proteomes" id="UP000316252">
    <property type="component" value="Unassembled WGS sequence"/>
</dbReference>
<feature type="region of interest" description="Disordered" evidence="7">
    <location>
        <begin position="1"/>
        <end position="48"/>
    </location>
</feature>
<feature type="domain" description="EccD-like transmembrane" evidence="9">
    <location>
        <begin position="168"/>
        <end position="505"/>
    </location>
</feature>
<feature type="transmembrane region" description="Helical" evidence="8">
    <location>
        <begin position="306"/>
        <end position="334"/>
    </location>
</feature>
<dbReference type="EMBL" id="VHQG01000001">
    <property type="protein sequence ID" value="TPW77912.1"/>
    <property type="molecule type" value="Genomic_DNA"/>
</dbReference>
<protein>
    <submittedName>
        <fullName evidence="10">Type VII secretion integral membrane protein EccD</fullName>
    </submittedName>
</protein>
<dbReference type="Pfam" id="PF08817">
    <property type="entry name" value="YukD"/>
    <property type="match status" value="1"/>
</dbReference>
<keyword evidence="5 8" id="KW-1133">Transmembrane helix</keyword>
<evidence type="ECO:0000256" key="4">
    <source>
        <dbReference type="ARBA" id="ARBA00022692"/>
    </source>
</evidence>
<evidence type="ECO:0000256" key="6">
    <source>
        <dbReference type="ARBA" id="ARBA00023136"/>
    </source>
</evidence>
<dbReference type="Gene3D" id="3.10.20.90">
    <property type="entry name" value="Phosphatidylinositol 3-kinase Catalytic Subunit, Chain A, domain 1"/>
    <property type="match status" value="1"/>
</dbReference>
<feature type="transmembrane region" description="Helical" evidence="8">
    <location>
        <begin position="171"/>
        <end position="190"/>
    </location>
</feature>
<evidence type="ECO:0000256" key="7">
    <source>
        <dbReference type="SAM" id="MobiDB-lite"/>
    </source>
</evidence>
<dbReference type="InterPro" id="IPR006707">
    <property type="entry name" value="T7SS_EccD"/>
</dbReference>
<evidence type="ECO:0000256" key="3">
    <source>
        <dbReference type="ARBA" id="ARBA00022475"/>
    </source>
</evidence>
<feature type="transmembrane region" description="Helical" evidence="8">
    <location>
        <begin position="196"/>
        <end position="216"/>
    </location>
</feature>
<dbReference type="OrthoDB" id="4775372at2"/>
<dbReference type="InterPro" id="IPR044049">
    <property type="entry name" value="EccD_transm"/>
</dbReference>
<feature type="compositionally biased region" description="Low complexity" evidence="7">
    <location>
        <begin position="27"/>
        <end position="48"/>
    </location>
</feature>
<evidence type="ECO:0000256" key="8">
    <source>
        <dbReference type="SAM" id="Phobius"/>
    </source>
</evidence>
<feature type="compositionally biased region" description="Basic and acidic residues" evidence="7">
    <location>
        <begin position="1"/>
        <end position="10"/>
    </location>
</feature>
<feature type="transmembrane region" description="Helical" evidence="8">
    <location>
        <begin position="390"/>
        <end position="406"/>
    </location>
</feature>
<evidence type="ECO:0000313" key="11">
    <source>
        <dbReference type="Proteomes" id="UP000316252"/>
    </source>
</evidence>
<gene>
    <name evidence="10" type="primary">eccD</name>
    <name evidence="10" type="ORF">FJ657_04525</name>
</gene>
<dbReference type="InterPro" id="IPR024962">
    <property type="entry name" value="YukD-like"/>
</dbReference>
<proteinExistence type="inferred from homology"/>